<proteinExistence type="predicted"/>
<gene>
    <name evidence="1" type="ORF">S06H3_09651</name>
</gene>
<accession>X1NEP4</accession>
<protein>
    <recommendedName>
        <fullName evidence="2">DUF3795 domain-containing protein</fullName>
    </recommendedName>
</protein>
<evidence type="ECO:0008006" key="2">
    <source>
        <dbReference type="Google" id="ProtNLM"/>
    </source>
</evidence>
<dbReference type="EMBL" id="BARV01004301">
    <property type="protein sequence ID" value="GAI17139.1"/>
    <property type="molecule type" value="Genomic_DNA"/>
</dbReference>
<sequence length="96" mass="10301">MPSACGIACEVCGIQEKGICPFGDGCVAGTDPRAPEKSEKFKAATGHTCPILECAIKNRVDHCLRCDEFPCEVHYQQGGPFSKKTLDMLKGVLGKK</sequence>
<dbReference type="AlphaFoldDB" id="X1NEP4"/>
<name>X1NEP4_9ZZZZ</name>
<organism evidence="1">
    <name type="scientific">marine sediment metagenome</name>
    <dbReference type="NCBI Taxonomy" id="412755"/>
    <lineage>
        <taxon>unclassified sequences</taxon>
        <taxon>metagenomes</taxon>
        <taxon>ecological metagenomes</taxon>
    </lineage>
</organism>
<comment type="caution">
    <text evidence="1">The sequence shown here is derived from an EMBL/GenBank/DDBJ whole genome shotgun (WGS) entry which is preliminary data.</text>
</comment>
<evidence type="ECO:0000313" key="1">
    <source>
        <dbReference type="EMBL" id="GAI17139.1"/>
    </source>
</evidence>
<reference evidence="1" key="1">
    <citation type="journal article" date="2014" name="Front. Microbiol.">
        <title>High frequency of phylogenetically diverse reductive dehalogenase-homologous genes in deep subseafloor sedimentary metagenomes.</title>
        <authorList>
            <person name="Kawai M."/>
            <person name="Futagami T."/>
            <person name="Toyoda A."/>
            <person name="Takaki Y."/>
            <person name="Nishi S."/>
            <person name="Hori S."/>
            <person name="Arai W."/>
            <person name="Tsubouchi T."/>
            <person name="Morono Y."/>
            <person name="Uchiyama I."/>
            <person name="Ito T."/>
            <person name="Fujiyama A."/>
            <person name="Inagaki F."/>
            <person name="Takami H."/>
        </authorList>
    </citation>
    <scope>NUCLEOTIDE SEQUENCE</scope>
    <source>
        <strain evidence="1">Expedition CK06-06</strain>
    </source>
</reference>